<dbReference type="Proteomes" id="UP000219514">
    <property type="component" value="Unassembled WGS sequence"/>
</dbReference>
<dbReference type="InterPro" id="IPR036388">
    <property type="entry name" value="WH-like_DNA-bd_sf"/>
</dbReference>
<evidence type="ECO:0000259" key="7">
    <source>
        <dbReference type="Pfam" id="PF08281"/>
    </source>
</evidence>
<accession>A0A285E872</accession>
<name>A0A285E872_9ACTN</name>
<organism evidence="8 9">
    <name type="scientific">Geodermatophilus sabuli</name>
    <dbReference type="NCBI Taxonomy" id="1564158"/>
    <lineage>
        <taxon>Bacteria</taxon>
        <taxon>Bacillati</taxon>
        <taxon>Actinomycetota</taxon>
        <taxon>Actinomycetes</taxon>
        <taxon>Geodermatophilales</taxon>
        <taxon>Geodermatophilaceae</taxon>
        <taxon>Geodermatophilus</taxon>
    </lineage>
</organism>
<protein>
    <submittedName>
        <fullName evidence="8">RNA polymerase sigma-70 factor, ECF subfamily</fullName>
    </submittedName>
</protein>
<dbReference type="Pfam" id="PF08281">
    <property type="entry name" value="Sigma70_r4_2"/>
    <property type="match status" value="1"/>
</dbReference>
<keyword evidence="4" id="KW-0804">Transcription</keyword>
<feature type="compositionally biased region" description="Low complexity" evidence="5">
    <location>
        <begin position="89"/>
        <end position="98"/>
    </location>
</feature>
<dbReference type="Gene3D" id="1.10.1740.10">
    <property type="match status" value="1"/>
</dbReference>
<keyword evidence="3" id="KW-0731">Sigma factor</keyword>
<feature type="domain" description="RNA polymerase sigma-70 region 2" evidence="6">
    <location>
        <begin position="14"/>
        <end position="77"/>
    </location>
</feature>
<keyword evidence="9" id="KW-1185">Reference proteome</keyword>
<feature type="region of interest" description="Disordered" evidence="5">
    <location>
        <begin position="75"/>
        <end position="110"/>
    </location>
</feature>
<feature type="domain" description="RNA polymerase sigma factor 70 region 4 type 2" evidence="7">
    <location>
        <begin position="109"/>
        <end position="158"/>
    </location>
</feature>
<gene>
    <name evidence="8" type="ORF">SAMN06893097_101957</name>
</gene>
<sequence length="183" mass="19154">MRAGDRGAFEELCDRLGRRALALARRVLVDDAVAEEVLREAFLAVWRDPGAYDPASGSVRSWLMDLVHLRAVEAARSGPGRRRRPGEAPPLRASSGEEGAAGGGGPDPVRVALRALPDAEREALTLAYYGGYTQREVAALTGAPLGEVKSCVLAAVRRLHGELGAGPLGGALGSPAVAERPGR</sequence>
<dbReference type="InterPro" id="IPR013325">
    <property type="entry name" value="RNA_pol_sigma_r2"/>
</dbReference>
<dbReference type="GO" id="GO:0016987">
    <property type="term" value="F:sigma factor activity"/>
    <property type="evidence" value="ECO:0007669"/>
    <property type="project" value="UniProtKB-KW"/>
</dbReference>
<evidence type="ECO:0000259" key="6">
    <source>
        <dbReference type="Pfam" id="PF04542"/>
    </source>
</evidence>
<dbReference type="AlphaFoldDB" id="A0A285E872"/>
<dbReference type="InterPro" id="IPR007627">
    <property type="entry name" value="RNA_pol_sigma70_r2"/>
</dbReference>
<dbReference type="Pfam" id="PF04542">
    <property type="entry name" value="Sigma70_r2"/>
    <property type="match status" value="1"/>
</dbReference>
<evidence type="ECO:0000256" key="3">
    <source>
        <dbReference type="ARBA" id="ARBA00023082"/>
    </source>
</evidence>
<dbReference type="InterPro" id="IPR014284">
    <property type="entry name" value="RNA_pol_sigma-70_dom"/>
</dbReference>
<dbReference type="SUPFAM" id="SSF88946">
    <property type="entry name" value="Sigma2 domain of RNA polymerase sigma factors"/>
    <property type="match status" value="1"/>
</dbReference>
<dbReference type="GO" id="GO:0003677">
    <property type="term" value="F:DNA binding"/>
    <property type="evidence" value="ECO:0007669"/>
    <property type="project" value="InterPro"/>
</dbReference>
<dbReference type="InterPro" id="IPR039425">
    <property type="entry name" value="RNA_pol_sigma-70-like"/>
</dbReference>
<proteinExistence type="inferred from homology"/>
<keyword evidence="2" id="KW-0805">Transcription regulation</keyword>
<evidence type="ECO:0000256" key="4">
    <source>
        <dbReference type="ARBA" id="ARBA00023163"/>
    </source>
</evidence>
<dbReference type="InterPro" id="IPR013324">
    <property type="entry name" value="RNA_pol_sigma_r3/r4-like"/>
</dbReference>
<dbReference type="InterPro" id="IPR013249">
    <property type="entry name" value="RNA_pol_sigma70_r4_t2"/>
</dbReference>
<evidence type="ECO:0000256" key="1">
    <source>
        <dbReference type="ARBA" id="ARBA00010641"/>
    </source>
</evidence>
<evidence type="ECO:0000256" key="5">
    <source>
        <dbReference type="SAM" id="MobiDB-lite"/>
    </source>
</evidence>
<dbReference type="GO" id="GO:0006352">
    <property type="term" value="P:DNA-templated transcription initiation"/>
    <property type="evidence" value="ECO:0007669"/>
    <property type="project" value="InterPro"/>
</dbReference>
<dbReference type="Gene3D" id="1.10.10.10">
    <property type="entry name" value="Winged helix-like DNA-binding domain superfamily/Winged helix DNA-binding domain"/>
    <property type="match status" value="1"/>
</dbReference>
<evidence type="ECO:0000256" key="2">
    <source>
        <dbReference type="ARBA" id="ARBA00023015"/>
    </source>
</evidence>
<dbReference type="PANTHER" id="PTHR43133:SF62">
    <property type="entry name" value="RNA POLYMERASE SIGMA FACTOR SIGZ"/>
    <property type="match status" value="1"/>
</dbReference>
<dbReference type="SUPFAM" id="SSF88659">
    <property type="entry name" value="Sigma3 and sigma4 domains of RNA polymerase sigma factors"/>
    <property type="match status" value="1"/>
</dbReference>
<comment type="similarity">
    <text evidence="1">Belongs to the sigma-70 factor family. ECF subfamily.</text>
</comment>
<dbReference type="NCBIfam" id="TIGR02937">
    <property type="entry name" value="sigma70-ECF"/>
    <property type="match status" value="1"/>
</dbReference>
<reference evidence="8 9" key="1">
    <citation type="submission" date="2017-09" db="EMBL/GenBank/DDBJ databases">
        <authorList>
            <person name="Ehlers B."/>
            <person name="Leendertz F.H."/>
        </authorList>
    </citation>
    <scope>NUCLEOTIDE SEQUENCE [LARGE SCALE GENOMIC DNA]</scope>
    <source>
        <strain evidence="8 9">DSM 46844</strain>
    </source>
</reference>
<evidence type="ECO:0000313" key="9">
    <source>
        <dbReference type="Proteomes" id="UP000219514"/>
    </source>
</evidence>
<evidence type="ECO:0000313" key="8">
    <source>
        <dbReference type="EMBL" id="SNX95150.1"/>
    </source>
</evidence>
<dbReference type="EMBL" id="OBDO01000001">
    <property type="protein sequence ID" value="SNX95150.1"/>
    <property type="molecule type" value="Genomic_DNA"/>
</dbReference>
<dbReference type="PANTHER" id="PTHR43133">
    <property type="entry name" value="RNA POLYMERASE ECF-TYPE SIGMA FACTO"/>
    <property type="match status" value="1"/>
</dbReference>